<gene>
    <name evidence="1" type="ORF">DESHY_110562</name>
</gene>
<organism evidence="1 2">
    <name type="scientific">Desulforamulus hydrothermalis Lam5 = DSM 18033</name>
    <dbReference type="NCBI Taxonomy" id="1121428"/>
    <lineage>
        <taxon>Bacteria</taxon>
        <taxon>Bacillati</taxon>
        <taxon>Bacillota</taxon>
        <taxon>Clostridia</taxon>
        <taxon>Eubacteriales</taxon>
        <taxon>Peptococcaceae</taxon>
        <taxon>Desulforamulus</taxon>
    </lineage>
</organism>
<protein>
    <recommendedName>
        <fullName evidence="3">Lipoprotein</fullName>
    </recommendedName>
</protein>
<evidence type="ECO:0008006" key="3">
    <source>
        <dbReference type="Google" id="ProtNLM"/>
    </source>
</evidence>
<proteinExistence type="predicted"/>
<reference evidence="1 2" key="1">
    <citation type="journal article" date="2013" name="Genome Announc.">
        <title>Genome Sequence of the Sulfate-Reducing Bacterium Desulfotomaculum hydrothermale Lam5(T).</title>
        <authorList>
            <person name="Amin O."/>
            <person name="Fardeau M.L."/>
            <person name="Valette O."/>
            <person name="Hirschler-Rea A."/>
            <person name="Barbe V."/>
            <person name="Medigue C."/>
            <person name="Vacherie B."/>
            <person name="Ollivier B."/>
            <person name="Bertin P.N."/>
            <person name="Dolla A."/>
        </authorList>
    </citation>
    <scope>NUCLEOTIDE SEQUENCE [LARGE SCALE GENOMIC DNA]</scope>
    <source>
        <strain evidence="2">Lam5 / DSM 18033</strain>
    </source>
</reference>
<name>K8EFZ7_9FIRM</name>
<sequence>MRKKITLWLVLIMAAGLLVMGCGQSKTKVEVKTPEEAARMEGDPVQNLIIKEREWLGRLDAEHAKIGSLFSAWQQGQATREDFMQQLTKSKRVVRGLIKEYDLHMEVNSFPEDKKNQAVYQEGLAYGDKLRTAVNNFIFMATEGVMDAETKQLKPLTDEQVKELYQKYMVEKYEDYKAKLTAVLEKNK</sequence>
<dbReference type="AlphaFoldDB" id="K8EFZ7"/>
<accession>K8EFZ7</accession>
<evidence type="ECO:0000313" key="2">
    <source>
        <dbReference type="Proteomes" id="UP000009315"/>
    </source>
</evidence>
<dbReference type="STRING" id="1121428.DESHY_110562"/>
<keyword evidence="2" id="KW-1185">Reference proteome</keyword>
<evidence type="ECO:0000313" key="1">
    <source>
        <dbReference type="EMBL" id="CCO07616.1"/>
    </source>
</evidence>
<dbReference type="OrthoDB" id="1786546at2"/>
<comment type="caution">
    <text evidence="1">The sequence shown here is derived from an EMBL/GenBank/DDBJ whole genome shotgun (WGS) entry which is preliminary data.</text>
</comment>
<dbReference type="RefSeq" id="WP_008410552.1">
    <property type="nucleotide sequence ID" value="NZ_CAOS01000003.1"/>
</dbReference>
<dbReference type="Proteomes" id="UP000009315">
    <property type="component" value="Unassembled WGS sequence"/>
</dbReference>
<dbReference type="PROSITE" id="PS51257">
    <property type="entry name" value="PROKAR_LIPOPROTEIN"/>
    <property type="match status" value="1"/>
</dbReference>
<dbReference type="EMBL" id="CAOS01000003">
    <property type="protein sequence ID" value="CCO07616.1"/>
    <property type="molecule type" value="Genomic_DNA"/>
</dbReference>